<dbReference type="GO" id="GO:0003677">
    <property type="term" value="F:DNA binding"/>
    <property type="evidence" value="ECO:0007669"/>
    <property type="project" value="UniProtKB-KW"/>
</dbReference>
<feature type="domain" description="UvrD-like helicase ATP-binding" evidence="6">
    <location>
        <begin position="16"/>
        <end position="319"/>
    </location>
</feature>
<dbReference type="AlphaFoldDB" id="A0A6J7DLF2"/>
<keyword evidence="2" id="KW-0378">Hydrolase</keyword>
<evidence type="ECO:0000313" key="7">
    <source>
        <dbReference type="EMBL" id="CAB4869695.1"/>
    </source>
</evidence>
<dbReference type="SUPFAM" id="SSF52540">
    <property type="entry name" value="P-loop containing nucleoside triphosphate hydrolases"/>
    <property type="match status" value="1"/>
</dbReference>
<organism evidence="7">
    <name type="scientific">freshwater metagenome</name>
    <dbReference type="NCBI Taxonomy" id="449393"/>
    <lineage>
        <taxon>unclassified sequences</taxon>
        <taxon>metagenomes</taxon>
        <taxon>ecological metagenomes</taxon>
    </lineage>
</organism>
<dbReference type="CDD" id="cd17932">
    <property type="entry name" value="DEXQc_UvrD"/>
    <property type="match status" value="1"/>
</dbReference>
<keyword evidence="5" id="KW-0238">DNA-binding</keyword>
<evidence type="ECO:0000256" key="1">
    <source>
        <dbReference type="ARBA" id="ARBA00022741"/>
    </source>
</evidence>
<evidence type="ECO:0000259" key="6">
    <source>
        <dbReference type="PROSITE" id="PS51198"/>
    </source>
</evidence>
<accession>A0A6J7DLF2</accession>
<dbReference type="InterPro" id="IPR000212">
    <property type="entry name" value="DNA_helicase_UvrD/REP"/>
</dbReference>
<dbReference type="InterPro" id="IPR013986">
    <property type="entry name" value="DExx_box_DNA_helicase_dom_sf"/>
</dbReference>
<dbReference type="InterPro" id="IPR027417">
    <property type="entry name" value="P-loop_NTPase"/>
</dbReference>
<dbReference type="Pfam" id="PF00580">
    <property type="entry name" value="UvrD-helicase"/>
    <property type="match status" value="1"/>
</dbReference>
<dbReference type="GO" id="GO:0005524">
    <property type="term" value="F:ATP binding"/>
    <property type="evidence" value="ECO:0007669"/>
    <property type="project" value="UniProtKB-KW"/>
</dbReference>
<proteinExistence type="predicted"/>
<dbReference type="GO" id="GO:0005829">
    <property type="term" value="C:cytosol"/>
    <property type="evidence" value="ECO:0007669"/>
    <property type="project" value="TreeGrafter"/>
</dbReference>
<keyword evidence="3" id="KW-0347">Helicase</keyword>
<reference evidence="7" key="1">
    <citation type="submission" date="2020-05" db="EMBL/GenBank/DDBJ databases">
        <authorList>
            <person name="Chiriac C."/>
            <person name="Salcher M."/>
            <person name="Ghai R."/>
            <person name="Kavagutti S V."/>
        </authorList>
    </citation>
    <scope>NUCLEOTIDE SEQUENCE</scope>
</reference>
<dbReference type="GO" id="GO:0033202">
    <property type="term" value="C:DNA helicase complex"/>
    <property type="evidence" value="ECO:0007669"/>
    <property type="project" value="TreeGrafter"/>
</dbReference>
<dbReference type="Gene3D" id="3.40.50.300">
    <property type="entry name" value="P-loop containing nucleotide triphosphate hydrolases"/>
    <property type="match status" value="2"/>
</dbReference>
<dbReference type="GO" id="GO:0043138">
    <property type="term" value="F:3'-5' DNA helicase activity"/>
    <property type="evidence" value="ECO:0007669"/>
    <property type="project" value="TreeGrafter"/>
</dbReference>
<evidence type="ECO:0000256" key="4">
    <source>
        <dbReference type="ARBA" id="ARBA00022840"/>
    </source>
</evidence>
<keyword evidence="4" id="KW-0067">ATP-binding</keyword>
<dbReference type="GO" id="GO:0000725">
    <property type="term" value="P:recombinational repair"/>
    <property type="evidence" value="ECO:0007669"/>
    <property type="project" value="TreeGrafter"/>
</dbReference>
<name>A0A6J7DLF2_9ZZZZ</name>
<dbReference type="PANTHER" id="PTHR11070">
    <property type="entry name" value="UVRD / RECB / PCRA DNA HELICASE FAMILY MEMBER"/>
    <property type="match status" value="1"/>
</dbReference>
<dbReference type="PANTHER" id="PTHR11070:SF2">
    <property type="entry name" value="ATP-DEPENDENT DNA HELICASE SRS2"/>
    <property type="match status" value="1"/>
</dbReference>
<dbReference type="InterPro" id="IPR014016">
    <property type="entry name" value="UvrD-like_ATP-bd"/>
</dbReference>
<dbReference type="EMBL" id="CAFBLF010000124">
    <property type="protein sequence ID" value="CAB4869695.1"/>
    <property type="molecule type" value="Genomic_DNA"/>
</dbReference>
<protein>
    <submittedName>
        <fullName evidence="7">Unannotated protein</fullName>
    </submittedName>
</protein>
<evidence type="ECO:0000256" key="3">
    <source>
        <dbReference type="ARBA" id="ARBA00022806"/>
    </source>
</evidence>
<evidence type="ECO:0000256" key="5">
    <source>
        <dbReference type="ARBA" id="ARBA00023125"/>
    </source>
</evidence>
<evidence type="ECO:0000256" key="2">
    <source>
        <dbReference type="ARBA" id="ARBA00022801"/>
    </source>
</evidence>
<dbReference type="Gene3D" id="1.10.10.160">
    <property type="match status" value="1"/>
</dbReference>
<dbReference type="GO" id="GO:0016787">
    <property type="term" value="F:hydrolase activity"/>
    <property type="evidence" value="ECO:0007669"/>
    <property type="project" value="UniProtKB-KW"/>
</dbReference>
<keyword evidence="1" id="KW-0547">Nucleotide-binding</keyword>
<sequence length="357" mass="40138">MSNSPTALDPTDPLLEGLNPQQAHAVAHRGPALLIVAGAGSGKTAVLTRRIALLLKNREAWPSQILAITFTNKAAAEMRERIEMYIGDESRGMWISTFHSACVRILRNEAERFGFPQAFTIYDSADSKSLVKRILKEFEADSMGLTPGGVLSKMSRLKNELIDVDGFASQANPNDPNEMMFLEVFRRYTQELRRANAFDFDDLIGQTVFLFRAFPEVRALYQRRFRHVFVDEYQDTNKAQYELIHELTRPVKPEHVPVETPPVLYNTEGGIDAATLTVVGDSDQSIYAFRGADIRNILEFRQDFPGTDVVVLEQNYRSTQNILDAANAVIGNNFDTSMSKRLFRIEVRVSASRASPV</sequence>
<gene>
    <name evidence="7" type="ORF">UFOPK3339_00828</name>
</gene>
<dbReference type="PROSITE" id="PS51198">
    <property type="entry name" value="UVRD_HELICASE_ATP_BIND"/>
    <property type="match status" value="1"/>
</dbReference>